<feature type="transmembrane region" description="Helical" evidence="1">
    <location>
        <begin position="31"/>
        <end position="52"/>
    </location>
</feature>
<dbReference type="RefSeq" id="WP_126578974.1">
    <property type="nucleotide sequence ID" value="NZ_BIFR01000001.1"/>
</dbReference>
<dbReference type="EMBL" id="BIFR01000001">
    <property type="protein sequence ID" value="GCE11244.1"/>
    <property type="molecule type" value="Genomic_DNA"/>
</dbReference>
<keyword evidence="1" id="KW-0812">Transmembrane</keyword>
<feature type="transmembrane region" description="Helical" evidence="1">
    <location>
        <begin position="384"/>
        <end position="406"/>
    </location>
</feature>
<comment type="caution">
    <text evidence="2">The sequence shown here is derived from an EMBL/GenBank/DDBJ whole genome shotgun (WGS) entry which is preliminary data.</text>
</comment>
<dbReference type="Proteomes" id="UP000287352">
    <property type="component" value="Unassembled WGS sequence"/>
</dbReference>
<keyword evidence="3" id="KW-1185">Reference proteome</keyword>
<dbReference type="GO" id="GO:0022857">
    <property type="term" value="F:transmembrane transporter activity"/>
    <property type="evidence" value="ECO:0007669"/>
    <property type="project" value="TreeGrafter"/>
</dbReference>
<keyword evidence="1" id="KW-1133">Transmembrane helix</keyword>
<feature type="transmembrane region" description="Helical" evidence="1">
    <location>
        <begin position="840"/>
        <end position="868"/>
    </location>
</feature>
<keyword evidence="1" id="KW-0472">Membrane</keyword>
<feature type="transmembrane region" description="Helical" evidence="1">
    <location>
        <begin position="519"/>
        <end position="540"/>
    </location>
</feature>
<evidence type="ECO:0000313" key="3">
    <source>
        <dbReference type="Proteomes" id="UP000287352"/>
    </source>
</evidence>
<evidence type="ECO:0000313" key="2">
    <source>
        <dbReference type="EMBL" id="GCE11244.1"/>
    </source>
</evidence>
<name>A0A401ZWY3_9CHLR</name>
<gene>
    <name evidence="2" type="ORF">KTT_11030</name>
</gene>
<reference evidence="3" key="1">
    <citation type="submission" date="2018-12" db="EMBL/GenBank/DDBJ databases">
        <title>Tengunoibacter tsumagoiensis gen. nov., sp. nov., Dictyobacter kobayashii sp. nov., D. alpinus sp. nov., and D. joshuensis sp. nov. and description of Dictyobacteraceae fam. nov. within the order Ktedonobacterales isolated from Tengu-no-mugimeshi.</title>
        <authorList>
            <person name="Wang C.M."/>
            <person name="Zheng Y."/>
            <person name="Sakai Y."/>
            <person name="Toyoda A."/>
            <person name="Minakuchi Y."/>
            <person name="Abe K."/>
            <person name="Yokota A."/>
            <person name="Yabe S."/>
        </authorList>
    </citation>
    <scope>NUCLEOTIDE SEQUENCE [LARGE SCALE GENOMIC DNA]</scope>
    <source>
        <strain evidence="3">Uno3</strain>
    </source>
</reference>
<feature type="transmembrane region" description="Helical" evidence="1">
    <location>
        <begin position="875"/>
        <end position="894"/>
    </location>
</feature>
<protein>
    <recommendedName>
        <fullName evidence="4">ABC3 transporter permease protein domain-containing protein</fullName>
    </recommendedName>
</protein>
<feature type="transmembrane region" description="Helical" evidence="1">
    <location>
        <begin position="485"/>
        <end position="504"/>
    </location>
</feature>
<dbReference type="GO" id="GO:0005886">
    <property type="term" value="C:plasma membrane"/>
    <property type="evidence" value="ECO:0007669"/>
    <property type="project" value="TreeGrafter"/>
</dbReference>
<evidence type="ECO:0000256" key="1">
    <source>
        <dbReference type="SAM" id="Phobius"/>
    </source>
</evidence>
<accession>A0A401ZWY3</accession>
<feature type="transmembrane region" description="Helical" evidence="1">
    <location>
        <begin position="962"/>
        <end position="986"/>
    </location>
</feature>
<sequence>MTTTKSIIRFLRSLIPDFTLIYWQLRQSWQLLILTGLGTLAALIVVCTIPLYSRITLTAGLHSILEATPNNTVLAIHGPNLQFQPDHPTSQFIISTTRSYNQTLQREVPGYLHYPLQPDVILQTPPYVIMQQDQYYDPPPVSNQLSLQGYDLQQVKQHIHLVAGSWPEEEQGQVLEILVPRETADGLGLHPGSHMKIELAANPSGVQEPTDNLSMVVAGVFASNSSTDLFWHDNDFRPSQLNGPNTAQRYAFQALAARDTMLRIVSTHSSQTSSTTLAALSLWTFNWYYQLDTRQMNAQQIDSLMQGLSRVDDQIQLTYSPFDLLKTYKNRTLVVQLPTEVLLALITGMVLLFVGLTSSLLVYSQLPHIALLTSRGAERRQIMSIFLLQQAGMILATACLGPVLAVQTTRILAHFLLSASDQGIATQFLSEPLQLLPEILGFVLITAATAIATTVLAIYQATRIDVLLLRRRQARQLWQPFWQRYYLDLFAALGALSSYSLALYEMNTGALSEENQAQLLAPLILVAAILTIFALLLLLLRTFPFLLTRLSILAARSRSATPTLAITQLARAPQQALSTTILLSLTTAFALFTLVFMATQTQRAADIATYIVGADFSGTIINTQDTPAQQTTAYRNLHGVISATVGYSNIIYSAQNTVVGLKAVDTTTFARSVIWSPQNSTQSLDTLMDELSSHRTVGIANLAVPAIIDAQTWNMLGLHTGDSFTLFQPTGQGRLPITYIALVKIQHIPTFSYGLDNGAAGSEGLMVDYQTYSQVTAIAATQAQAFLRDPILPNYFWLHTRSDPTSLKAIRGALNKQQKLTGAIFYDRYLLLNNLYHDPLYLNLMGILLLGACVPLALSLPCCLIATWSLLRIRLAQLVVLRAMGAPPLQILAVLGWEQIPLYLVLIIMGVVAGWMLSAMTLPALVVSSLTTKTLFMLSNVSTTNFTSEVQLPSVQMAIPNYVGLLLGALILICLLALGLLMRMVLRISFHKSLRLDND</sequence>
<proteinExistence type="predicted"/>
<feature type="transmembrane region" description="Helical" evidence="1">
    <location>
        <begin position="341"/>
        <end position="363"/>
    </location>
</feature>
<dbReference type="InterPro" id="IPR050250">
    <property type="entry name" value="Macrolide_Exporter_MacB"/>
</dbReference>
<evidence type="ECO:0008006" key="4">
    <source>
        <dbReference type="Google" id="ProtNLM"/>
    </source>
</evidence>
<organism evidence="2 3">
    <name type="scientific">Tengunoibacter tsumagoiensis</name>
    <dbReference type="NCBI Taxonomy" id="2014871"/>
    <lineage>
        <taxon>Bacteria</taxon>
        <taxon>Bacillati</taxon>
        <taxon>Chloroflexota</taxon>
        <taxon>Ktedonobacteria</taxon>
        <taxon>Ktedonobacterales</taxon>
        <taxon>Dictyobacteraceae</taxon>
        <taxon>Tengunoibacter</taxon>
    </lineage>
</organism>
<feature type="transmembrane region" description="Helical" evidence="1">
    <location>
        <begin position="900"/>
        <end position="917"/>
    </location>
</feature>
<dbReference type="PANTHER" id="PTHR30572:SF4">
    <property type="entry name" value="ABC TRANSPORTER PERMEASE YTRF"/>
    <property type="match status" value="1"/>
</dbReference>
<feature type="transmembrane region" description="Helical" evidence="1">
    <location>
        <begin position="439"/>
        <end position="464"/>
    </location>
</feature>
<feature type="transmembrane region" description="Helical" evidence="1">
    <location>
        <begin position="576"/>
        <end position="598"/>
    </location>
</feature>
<dbReference type="OrthoDB" id="135040at2"/>
<dbReference type="PANTHER" id="PTHR30572">
    <property type="entry name" value="MEMBRANE COMPONENT OF TRANSPORTER-RELATED"/>
    <property type="match status" value="1"/>
</dbReference>
<dbReference type="AlphaFoldDB" id="A0A401ZWY3"/>